<dbReference type="RefSeq" id="WP_116572106.1">
    <property type="nucleotide sequence ID" value="NZ_QDGZ01000004.1"/>
</dbReference>
<protein>
    <recommendedName>
        <fullName evidence="6">NfeD-like C-terminal domain-containing protein</fullName>
    </recommendedName>
</protein>
<dbReference type="InterPro" id="IPR052165">
    <property type="entry name" value="Membrane_assoc_protease"/>
</dbReference>
<dbReference type="Pfam" id="PF01957">
    <property type="entry name" value="NfeD"/>
    <property type="match status" value="1"/>
</dbReference>
<keyword evidence="3 5" id="KW-1133">Transmembrane helix</keyword>
<dbReference type="InterPro" id="IPR012340">
    <property type="entry name" value="NA-bd_OB-fold"/>
</dbReference>
<dbReference type="PANTHER" id="PTHR33507">
    <property type="entry name" value="INNER MEMBRANE PROTEIN YBBJ"/>
    <property type="match status" value="1"/>
</dbReference>
<keyword evidence="2 5" id="KW-0812">Transmembrane</keyword>
<reference evidence="7 8" key="1">
    <citation type="submission" date="2018-04" db="EMBL/GenBank/DDBJ databases">
        <title>Genome of Nocardioides gansuensis WSJ-1.</title>
        <authorList>
            <person name="Wu S."/>
            <person name="Wang G."/>
        </authorList>
    </citation>
    <scope>NUCLEOTIDE SEQUENCE [LARGE SCALE GENOMIC DNA]</scope>
    <source>
        <strain evidence="7 8">WSJ-1</strain>
    </source>
</reference>
<evidence type="ECO:0000313" key="8">
    <source>
        <dbReference type="Proteomes" id="UP000246018"/>
    </source>
</evidence>
<evidence type="ECO:0000256" key="4">
    <source>
        <dbReference type="ARBA" id="ARBA00023136"/>
    </source>
</evidence>
<evidence type="ECO:0000256" key="3">
    <source>
        <dbReference type="ARBA" id="ARBA00022989"/>
    </source>
</evidence>
<organism evidence="7 8">
    <name type="scientific">Nocardioides gansuensis</name>
    <dbReference type="NCBI Taxonomy" id="2138300"/>
    <lineage>
        <taxon>Bacteria</taxon>
        <taxon>Bacillati</taxon>
        <taxon>Actinomycetota</taxon>
        <taxon>Actinomycetes</taxon>
        <taxon>Propionibacteriales</taxon>
        <taxon>Nocardioidaceae</taxon>
        <taxon>Nocardioides</taxon>
    </lineage>
</organism>
<gene>
    <name evidence="7" type="ORF">DDE18_09900</name>
</gene>
<evidence type="ECO:0000256" key="1">
    <source>
        <dbReference type="ARBA" id="ARBA00004141"/>
    </source>
</evidence>
<evidence type="ECO:0000259" key="6">
    <source>
        <dbReference type="Pfam" id="PF01957"/>
    </source>
</evidence>
<dbReference type="InterPro" id="IPR002810">
    <property type="entry name" value="NfeD-like_C"/>
</dbReference>
<dbReference type="OrthoDB" id="9792945at2"/>
<evidence type="ECO:0000256" key="5">
    <source>
        <dbReference type="SAM" id="Phobius"/>
    </source>
</evidence>
<sequence>MMWLVWLLLAVVLGAAEMLTLTLGFGLLAAGALVAAVVAGAGGPLALQVAAGVVTGGVGLLAVRPIAKRHMALPPMIREGSDALVGRPGVVIREVTATHGLVHVGGEDWSARSYDEDQVIPVGARVDVLEIVGATALVYPRDPVIGGDPITKE</sequence>
<feature type="transmembrane region" description="Helical" evidence="5">
    <location>
        <begin position="45"/>
        <end position="63"/>
    </location>
</feature>
<dbReference type="PANTHER" id="PTHR33507:SF3">
    <property type="entry name" value="INNER MEMBRANE PROTEIN YBBJ"/>
    <property type="match status" value="1"/>
</dbReference>
<dbReference type="AlphaFoldDB" id="A0A2T8FAB6"/>
<feature type="domain" description="NfeD-like C-terminal" evidence="6">
    <location>
        <begin position="82"/>
        <end position="140"/>
    </location>
</feature>
<dbReference type="Gene3D" id="2.40.50.140">
    <property type="entry name" value="Nucleic acid-binding proteins"/>
    <property type="match status" value="1"/>
</dbReference>
<name>A0A2T8FAB6_9ACTN</name>
<evidence type="ECO:0000256" key="2">
    <source>
        <dbReference type="ARBA" id="ARBA00022692"/>
    </source>
</evidence>
<dbReference type="EMBL" id="QDGZ01000004">
    <property type="protein sequence ID" value="PVG82674.1"/>
    <property type="molecule type" value="Genomic_DNA"/>
</dbReference>
<comment type="caution">
    <text evidence="7">The sequence shown here is derived from an EMBL/GenBank/DDBJ whole genome shotgun (WGS) entry which is preliminary data.</text>
</comment>
<dbReference type="Proteomes" id="UP000246018">
    <property type="component" value="Unassembled WGS sequence"/>
</dbReference>
<keyword evidence="4 5" id="KW-0472">Membrane</keyword>
<keyword evidence="8" id="KW-1185">Reference proteome</keyword>
<accession>A0A2T8FAB6</accession>
<dbReference type="SUPFAM" id="SSF141322">
    <property type="entry name" value="NfeD domain-like"/>
    <property type="match status" value="1"/>
</dbReference>
<dbReference type="GO" id="GO:0005886">
    <property type="term" value="C:plasma membrane"/>
    <property type="evidence" value="ECO:0007669"/>
    <property type="project" value="TreeGrafter"/>
</dbReference>
<proteinExistence type="predicted"/>
<comment type="subcellular location">
    <subcellularLocation>
        <location evidence="1">Membrane</location>
        <topology evidence="1">Multi-pass membrane protein</topology>
    </subcellularLocation>
</comment>
<evidence type="ECO:0000313" key="7">
    <source>
        <dbReference type="EMBL" id="PVG82674.1"/>
    </source>
</evidence>